<dbReference type="AlphaFoldDB" id="A0A1M5TYI9"/>
<dbReference type="RefSeq" id="WP_073392280.1">
    <property type="nucleotide sequence ID" value="NZ_FQVU01000007.1"/>
</dbReference>
<dbReference type="Proteomes" id="UP000186132">
    <property type="component" value="Unassembled WGS sequence"/>
</dbReference>
<evidence type="ECO:0000313" key="2">
    <source>
        <dbReference type="Proteomes" id="UP000186132"/>
    </source>
</evidence>
<protein>
    <submittedName>
        <fullName evidence="1">Uncharacterized protein</fullName>
    </submittedName>
</protein>
<organism evidence="1 2">
    <name type="scientific">Jatrophihabitans endophyticus</name>
    <dbReference type="NCBI Taxonomy" id="1206085"/>
    <lineage>
        <taxon>Bacteria</taxon>
        <taxon>Bacillati</taxon>
        <taxon>Actinomycetota</taxon>
        <taxon>Actinomycetes</taxon>
        <taxon>Jatrophihabitantales</taxon>
        <taxon>Jatrophihabitantaceae</taxon>
        <taxon>Jatrophihabitans</taxon>
    </lineage>
</organism>
<name>A0A1M5TYI9_9ACTN</name>
<gene>
    <name evidence="1" type="ORF">SAMN05443575_4082</name>
</gene>
<keyword evidence="2" id="KW-1185">Reference proteome</keyword>
<dbReference type="EMBL" id="FQVU01000007">
    <property type="protein sequence ID" value="SHH55895.1"/>
    <property type="molecule type" value="Genomic_DNA"/>
</dbReference>
<sequence length="83" mass="9254">MNVVISPAVHAYASDEDLQRLNAIQSLRDVDAANPGYHDLRLGKDRYVAGYDKATDTLTFVAVYRHHNTRKEKQAGTAVPGYH</sequence>
<evidence type="ECO:0000313" key="1">
    <source>
        <dbReference type="EMBL" id="SHH55895.1"/>
    </source>
</evidence>
<proteinExistence type="predicted"/>
<accession>A0A1M5TYI9</accession>
<reference evidence="1 2" key="1">
    <citation type="submission" date="2016-11" db="EMBL/GenBank/DDBJ databases">
        <authorList>
            <person name="Jaros S."/>
            <person name="Januszkiewicz K."/>
            <person name="Wedrychowicz H."/>
        </authorList>
    </citation>
    <scope>NUCLEOTIDE SEQUENCE [LARGE SCALE GENOMIC DNA]</scope>
    <source>
        <strain evidence="1 2">DSM 45627</strain>
    </source>
</reference>